<dbReference type="GeneID" id="85165281"/>
<comment type="caution">
    <text evidence="4">The sequence shown here is derived from an EMBL/GenBank/DDBJ whole genome shotgun (WGS) entry which is preliminary data.</text>
</comment>
<dbReference type="STRING" id="158787.BSCA_2112"/>
<organism evidence="4 5">
    <name type="scientific">Bifidobacterium scardovii</name>
    <dbReference type="NCBI Taxonomy" id="158787"/>
    <lineage>
        <taxon>Bacteria</taxon>
        <taxon>Bacillati</taxon>
        <taxon>Actinomycetota</taxon>
        <taxon>Actinomycetes</taxon>
        <taxon>Bifidobacteriales</taxon>
        <taxon>Bifidobacteriaceae</taxon>
        <taxon>Bifidobacterium</taxon>
    </lineage>
</organism>
<feature type="region of interest" description="Disordered" evidence="1">
    <location>
        <begin position="388"/>
        <end position="454"/>
    </location>
</feature>
<dbReference type="AlphaFoldDB" id="A0A087D7B8"/>
<dbReference type="eggNOG" id="COG1361">
    <property type="taxonomic scope" value="Bacteria"/>
</dbReference>
<feature type="chain" id="PRO_5039121064" evidence="3">
    <location>
        <begin position="27"/>
        <end position="454"/>
    </location>
</feature>
<evidence type="ECO:0000256" key="1">
    <source>
        <dbReference type="SAM" id="MobiDB-lite"/>
    </source>
</evidence>
<feature type="region of interest" description="Disordered" evidence="1">
    <location>
        <begin position="323"/>
        <end position="350"/>
    </location>
</feature>
<evidence type="ECO:0000256" key="3">
    <source>
        <dbReference type="SAM" id="SignalP"/>
    </source>
</evidence>
<sequence>MGNATQRTTAKLLKAIVAVLACTAMAGLTPAAYATAEGDAAAKTAQSVQTAQGAGVADGTSGDAGSATSGTVVKTVDGGAGGGASGGSGAGADGANGGATQIAGPVPNIIITNFSYGDNSVSVGSDFNLSFTFQNMGKVAIDNLVVTVDGGESFAIAGGTNTFYFDTLYAGWAMTQSLPMQALSSAKSGAQGVTVGFKYEYVDGGVRSASSSDIKISVPVSQPDRFQLTDPVLPEHVNAGEENTITMDYVNKGKGDISNVEATIEGEGIESSVKTQYVGNVASGANGSIGFAFTPTTAGDISAKLRVTYEDSDGKTQTKEFPITISAQEPAPMDHSNIDPDTGLPYDDPSASQQAGFPLWGWVAIVAAIVVVIVMAIVLVRRRKKAKGKHGGIDEEWDDWESGSVSGAASGAAGADNAAGPAAQADGAPTQIIADRPVAGDGPASGPAAAPSAS</sequence>
<proteinExistence type="predicted"/>
<feature type="transmembrane region" description="Helical" evidence="2">
    <location>
        <begin position="359"/>
        <end position="380"/>
    </location>
</feature>
<dbReference type="PANTHER" id="PTHR35902">
    <property type="entry name" value="S-LAYER DOMAIN-LIKE PROTEIN-RELATED"/>
    <property type="match status" value="1"/>
</dbReference>
<accession>A0A087D7B8</accession>
<dbReference type="Proteomes" id="UP000029033">
    <property type="component" value="Unassembled WGS sequence"/>
</dbReference>
<keyword evidence="5" id="KW-1185">Reference proteome</keyword>
<protein>
    <submittedName>
        <fullName evidence="4">S-layer domain protein</fullName>
    </submittedName>
</protein>
<dbReference type="Gene3D" id="2.60.40.10">
    <property type="entry name" value="Immunoglobulins"/>
    <property type="match status" value="1"/>
</dbReference>
<keyword evidence="2" id="KW-0472">Membrane</keyword>
<feature type="compositionally biased region" description="Low complexity" evidence="1">
    <location>
        <begin position="439"/>
        <end position="454"/>
    </location>
</feature>
<dbReference type="GO" id="GO:0005975">
    <property type="term" value="P:carbohydrate metabolic process"/>
    <property type="evidence" value="ECO:0007669"/>
    <property type="project" value="UniProtKB-ARBA"/>
</dbReference>
<dbReference type="EMBL" id="JGZO01000023">
    <property type="protein sequence ID" value="KFI91418.1"/>
    <property type="molecule type" value="Genomic_DNA"/>
</dbReference>
<keyword evidence="3" id="KW-0732">Signal</keyword>
<keyword evidence="2" id="KW-1133">Transmembrane helix</keyword>
<dbReference type="InterPro" id="IPR013783">
    <property type="entry name" value="Ig-like_fold"/>
</dbReference>
<gene>
    <name evidence="4" type="ORF">BSCA_2112</name>
</gene>
<evidence type="ECO:0000313" key="5">
    <source>
        <dbReference type="Proteomes" id="UP000029033"/>
    </source>
</evidence>
<reference evidence="4 5" key="1">
    <citation type="submission" date="2014-03" db="EMBL/GenBank/DDBJ databases">
        <title>Genomics of Bifidobacteria.</title>
        <authorList>
            <person name="Ventura M."/>
            <person name="Milani C."/>
            <person name="Lugli G.A."/>
        </authorList>
    </citation>
    <scope>NUCLEOTIDE SEQUENCE [LARGE SCALE GENOMIC DNA]</scope>
    <source>
        <strain evidence="4 5">LMG 21589</strain>
    </source>
</reference>
<feature type="compositionally biased region" description="Low complexity" evidence="1">
    <location>
        <begin position="402"/>
        <end position="428"/>
    </location>
</feature>
<dbReference type="RefSeq" id="WP_046726089.1">
    <property type="nucleotide sequence ID" value="NZ_CAUPKV010000006.1"/>
</dbReference>
<feature type="signal peptide" evidence="3">
    <location>
        <begin position="1"/>
        <end position="26"/>
    </location>
</feature>
<keyword evidence="2" id="KW-0812">Transmembrane</keyword>
<evidence type="ECO:0000313" key="4">
    <source>
        <dbReference type="EMBL" id="KFI91418.1"/>
    </source>
</evidence>
<evidence type="ECO:0000256" key="2">
    <source>
        <dbReference type="SAM" id="Phobius"/>
    </source>
</evidence>
<name>A0A087D7B8_9BIFI</name>